<name>A0A420UUT3_9ACTN</name>
<dbReference type="Pfam" id="PF01381">
    <property type="entry name" value="HTH_3"/>
    <property type="match status" value="1"/>
</dbReference>
<dbReference type="InterPro" id="IPR041413">
    <property type="entry name" value="MLTR_LBD"/>
</dbReference>
<gene>
    <name evidence="2" type="ORF">SFRA_030590</name>
</gene>
<dbReference type="OrthoDB" id="4136776at2"/>
<accession>A0A420UUT3</accession>
<evidence type="ECO:0000313" key="3">
    <source>
        <dbReference type="Proteomes" id="UP000028058"/>
    </source>
</evidence>
<sequence length="299" mass="33975">MGTEADSAGTLVAEIRAKRLQDFIRGRREHLDLSQEVVAKRLRISTRAYGNWERGKVKDWTDQKLYELAEALAMTEFQTARLFWIAVGRAPQPDPRTTLRRAPAEGPATAAFLGDYGVMMNALSLPALLIDHRWDVKMANKAYRDLFRNIRAHPTAMPSNFLRFGLFHPDAPTVLADHTNWQLAILAQLTSSLERHDQDPTLQSIRRDVCRHPALRQTYLQQMPEWVLGYGADLLHHESTVRQLRHPDPHVGLQRCRLVEETPRSLQALGLTRITLVLGNPGERSLPEPVPLSHNHHAV</sequence>
<proteinExistence type="predicted"/>
<evidence type="ECO:0000259" key="1">
    <source>
        <dbReference type="PROSITE" id="PS50943"/>
    </source>
</evidence>
<evidence type="ECO:0000313" key="2">
    <source>
        <dbReference type="EMBL" id="RKM90995.1"/>
    </source>
</evidence>
<dbReference type="CDD" id="cd00093">
    <property type="entry name" value="HTH_XRE"/>
    <property type="match status" value="1"/>
</dbReference>
<dbReference type="Pfam" id="PF17765">
    <property type="entry name" value="MLTR_LBD"/>
    <property type="match status" value="1"/>
</dbReference>
<dbReference type="PANTHER" id="PTHR35010:SF2">
    <property type="entry name" value="BLL4672 PROTEIN"/>
    <property type="match status" value="1"/>
</dbReference>
<organism evidence="2 3">
    <name type="scientific">Streptomyces xinghaiensis</name>
    <dbReference type="NCBI Taxonomy" id="1038928"/>
    <lineage>
        <taxon>Bacteria</taxon>
        <taxon>Bacillati</taxon>
        <taxon>Actinomycetota</taxon>
        <taxon>Actinomycetes</taxon>
        <taxon>Kitasatosporales</taxon>
        <taxon>Streptomycetaceae</taxon>
        <taxon>Streptomyces</taxon>
    </lineage>
</organism>
<dbReference type="Proteomes" id="UP000028058">
    <property type="component" value="Unassembled WGS sequence"/>
</dbReference>
<dbReference type="SMART" id="SM00530">
    <property type="entry name" value="HTH_XRE"/>
    <property type="match status" value="1"/>
</dbReference>
<keyword evidence="3" id="KW-1185">Reference proteome</keyword>
<dbReference type="AlphaFoldDB" id="A0A420UUT3"/>
<dbReference type="GO" id="GO:0003677">
    <property type="term" value="F:DNA binding"/>
    <property type="evidence" value="ECO:0007669"/>
    <property type="project" value="InterPro"/>
</dbReference>
<dbReference type="Gene3D" id="3.30.450.180">
    <property type="match status" value="1"/>
</dbReference>
<dbReference type="EMBL" id="JNAD02000020">
    <property type="protein sequence ID" value="RKM90995.1"/>
    <property type="molecule type" value="Genomic_DNA"/>
</dbReference>
<comment type="caution">
    <text evidence="2">The sequence shown here is derived from an EMBL/GenBank/DDBJ whole genome shotgun (WGS) entry which is preliminary data.</text>
</comment>
<dbReference type="PANTHER" id="PTHR35010">
    <property type="entry name" value="BLL4672 PROTEIN-RELATED"/>
    <property type="match status" value="1"/>
</dbReference>
<protein>
    <submittedName>
        <fullName evidence="2">Helix-turn-helix domain-containing protein</fullName>
    </submittedName>
</protein>
<reference evidence="2 3" key="1">
    <citation type="journal article" date="2014" name="Genome Announc.">
        <title>Draft Genome Sequence of Streptomyces fradiae ATCC 19609, a Strain Highly Sensitive to Antibiotics.</title>
        <authorList>
            <person name="Bekker O.B."/>
            <person name="Klimina K.M."/>
            <person name="Vatlin A.A."/>
            <person name="Zakharevich N.V."/>
            <person name="Kasianov A.S."/>
            <person name="Danilenko V.N."/>
        </authorList>
    </citation>
    <scope>NUCLEOTIDE SEQUENCE [LARGE SCALE GENOMIC DNA]</scope>
    <source>
        <strain evidence="2 3">ATCC 19609</strain>
    </source>
</reference>
<dbReference type="InterPro" id="IPR001387">
    <property type="entry name" value="Cro/C1-type_HTH"/>
</dbReference>
<dbReference type="Gene3D" id="1.10.260.40">
    <property type="entry name" value="lambda repressor-like DNA-binding domains"/>
    <property type="match status" value="1"/>
</dbReference>
<dbReference type="SUPFAM" id="SSF47413">
    <property type="entry name" value="lambda repressor-like DNA-binding domains"/>
    <property type="match status" value="1"/>
</dbReference>
<dbReference type="InterPro" id="IPR010982">
    <property type="entry name" value="Lambda_DNA-bd_dom_sf"/>
</dbReference>
<feature type="domain" description="HTH cro/C1-type" evidence="1">
    <location>
        <begin position="24"/>
        <end position="82"/>
    </location>
</feature>
<dbReference type="PROSITE" id="PS50943">
    <property type="entry name" value="HTH_CROC1"/>
    <property type="match status" value="1"/>
</dbReference>